<dbReference type="GO" id="GO:0006421">
    <property type="term" value="P:asparaginyl-tRNA aminoacylation"/>
    <property type="evidence" value="ECO:0007669"/>
    <property type="project" value="TreeGrafter"/>
</dbReference>
<name>A0A1W1H9J2_9BACT</name>
<dbReference type="RefSeq" id="WP_080805916.1">
    <property type="nucleotide sequence ID" value="NZ_LT828552.1"/>
</dbReference>
<protein>
    <submittedName>
        <fullName evidence="9">Phenylalanyl-tRNA synthetase class IIc</fullName>
    </submittedName>
</protein>
<dbReference type="PROSITE" id="PS50862">
    <property type="entry name" value="AA_TRNA_LIGASE_II"/>
    <property type="match status" value="1"/>
</dbReference>
<comment type="subcellular location">
    <subcellularLocation>
        <location evidence="1">Cytoplasm</location>
    </subcellularLocation>
</comment>
<gene>
    <name evidence="9" type="ORF">MTBBW1_1690004</name>
</gene>
<keyword evidence="7 9" id="KW-0030">Aminoacyl-tRNA synthetase</keyword>
<dbReference type="Gene3D" id="3.30.930.10">
    <property type="entry name" value="Bira Bifunctional Protein, Domain 2"/>
    <property type="match status" value="1"/>
</dbReference>
<dbReference type="InterPro" id="IPR004364">
    <property type="entry name" value="Aa-tRNA-synt_II"/>
</dbReference>
<dbReference type="PANTHER" id="PTHR22594">
    <property type="entry name" value="ASPARTYL/LYSYL-TRNA SYNTHETASE"/>
    <property type="match status" value="1"/>
</dbReference>
<evidence type="ECO:0000256" key="6">
    <source>
        <dbReference type="ARBA" id="ARBA00022917"/>
    </source>
</evidence>
<evidence type="ECO:0000313" key="10">
    <source>
        <dbReference type="Proteomes" id="UP000191931"/>
    </source>
</evidence>
<keyword evidence="2" id="KW-0963">Cytoplasm</keyword>
<evidence type="ECO:0000256" key="7">
    <source>
        <dbReference type="ARBA" id="ARBA00023146"/>
    </source>
</evidence>
<accession>A0A1W1H9J2</accession>
<keyword evidence="4" id="KW-0547">Nucleotide-binding</keyword>
<evidence type="ECO:0000256" key="3">
    <source>
        <dbReference type="ARBA" id="ARBA00022598"/>
    </source>
</evidence>
<reference evidence="9 10" key="1">
    <citation type="submission" date="2017-03" db="EMBL/GenBank/DDBJ databases">
        <authorList>
            <person name="Afonso C.L."/>
            <person name="Miller P.J."/>
            <person name="Scott M.A."/>
            <person name="Spackman E."/>
            <person name="Goraichik I."/>
            <person name="Dimitrov K.M."/>
            <person name="Suarez D.L."/>
            <person name="Swayne D.E."/>
        </authorList>
    </citation>
    <scope>NUCLEOTIDE SEQUENCE [LARGE SCALE GENOMIC DNA]</scope>
    <source>
        <strain evidence="9">PRJEB14757</strain>
    </source>
</reference>
<evidence type="ECO:0000313" key="9">
    <source>
        <dbReference type="EMBL" id="SLM29160.1"/>
    </source>
</evidence>
<dbReference type="Pfam" id="PF00152">
    <property type="entry name" value="tRNA-synt_2"/>
    <property type="match status" value="1"/>
</dbReference>
<dbReference type="InterPro" id="IPR006195">
    <property type="entry name" value="aa-tRNA-synth_II"/>
</dbReference>
<keyword evidence="3" id="KW-0436">Ligase</keyword>
<dbReference type="OrthoDB" id="9802326at2"/>
<dbReference type="PANTHER" id="PTHR22594:SF16">
    <property type="entry name" value="ASPARAGINE--TRNA LIGASE, CYTOPLASMIC"/>
    <property type="match status" value="1"/>
</dbReference>
<organism evidence="9 10">
    <name type="scientific">Desulfamplus magnetovallimortis</name>
    <dbReference type="NCBI Taxonomy" id="1246637"/>
    <lineage>
        <taxon>Bacteria</taxon>
        <taxon>Pseudomonadati</taxon>
        <taxon>Thermodesulfobacteriota</taxon>
        <taxon>Desulfobacteria</taxon>
        <taxon>Desulfobacterales</taxon>
        <taxon>Desulfobacteraceae</taxon>
        <taxon>Desulfamplus</taxon>
    </lineage>
</organism>
<keyword evidence="5" id="KW-0067">ATP-binding</keyword>
<evidence type="ECO:0000256" key="4">
    <source>
        <dbReference type="ARBA" id="ARBA00022741"/>
    </source>
</evidence>
<dbReference type="SUPFAM" id="SSF55681">
    <property type="entry name" value="Class II aaRS and biotin synthetases"/>
    <property type="match status" value="1"/>
</dbReference>
<dbReference type="STRING" id="1246637.MTBBW1_1690004"/>
<feature type="domain" description="Aminoacyl-transfer RNA synthetases class-II family profile" evidence="8">
    <location>
        <begin position="95"/>
        <end position="344"/>
    </location>
</feature>
<proteinExistence type="predicted"/>
<dbReference type="Proteomes" id="UP000191931">
    <property type="component" value="Unassembled WGS sequence"/>
</dbReference>
<evidence type="ECO:0000256" key="5">
    <source>
        <dbReference type="ARBA" id="ARBA00022840"/>
    </source>
</evidence>
<dbReference type="GO" id="GO:0005737">
    <property type="term" value="C:cytoplasm"/>
    <property type="evidence" value="ECO:0007669"/>
    <property type="project" value="UniProtKB-SubCell"/>
</dbReference>
<keyword evidence="6" id="KW-0648">Protein biosynthesis</keyword>
<dbReference type="AlphaFoldDB" id="A0A1W1H9J2"/>
<evidence type="ECO:0000256" key="2">
    <source>
        <dbReference type="ARBA" id="ARBA00022490"/>
    </source>
</evidence>
<evidence type="ECO:0000256" key="1">
    <source>
        <dbReference type="ARBA" id="ARBA00004496"/>
    </source>
</evidence>
<dbReference type="InterPro" id="IPR045864">
    <property type="entry name" value="aa-tRNA-synth_II/BPL/LPL"/>
</dbReference>
<dbReference type="GO" id="GO:0004816">
    <property type="term" value="F:asparagine-tRNA ligase activity"/>
    <property type="evidence" value="ECO:0007669"/>
    <property type="project" value="TreeGrafter"/>
</dbReference>
<evidence type="ECO:0000259" key="8">
    <source>
        <dbReference type="PROSITE" id="PS50862"/>
    </source>
</evidence>
<sequence length="369" mass="41868">MKNESFISGMVTDIKCLGKITFLTVSHGAETFNIVATHDQAVGYNKLKNLKNNDYITINTNQQNGEIYTKEIVGVEKNNKGTIPESSNAKNYAILLNQIRSYFFDNNFFEVRLPSIHPGNNKGDIFEIDFFGKKARLSSSNALYSTVMAANMGKVYSIQRCYRAEPSKTSKHLSEFDMLEVSFLGQCFEDLICELSNFISDVFNRVNKLIPDQIKALPFEEIPVVSYADLNCKYGLLNKGLGKHEREIAKNGPTTVIHFPSKISTWSALPIDDNYTYSLNFLAPGVGEVAEGCLRDTRESFLRYKFAKLDLCDQLNWYVDLNPLPNIKILSFGLGIERLAMWLFGITNIRSLNCFYRDKNISETMKYGK</sequence>
<dbReference type="GO" id="GO:0005524">
    <property type="term" value="F:ATP binding"/>
    <property type="evidence" value="ECO:0007669"/>
    <property type="project" value="UniProtKB-KW"/>
</dbReference>
<dbReference type="EMBL" id="FWEV01000078">
    <property type="protein sequence ID" value="SLM29160.1"/>
    <property type="molecule type" value="Genomic_DNA"/>
</dbReference>
<keyword evidence="10" id="KW-1185">Reference proteome</keyword>